<dbReference type="InterPro" id="IPR032675">
    <property type="entry name" value="LRR_dom_sf"/>
</dbReference>
<evidence type="ECO:0000313" key="1">
    <source>
        <dbReference type="EMBL" id="KAF2996293.1"/>
    </source>
</evidence>
<protein>
    <submittedName>
        <fullName evidence="1">Uncharacterized protein</fullName>
    </submittedName>
</protein>
<reference evidence="1" key="1">
    <citation type="submission" date="2019-04" db="EMBL/GenBank/DDBJ databases">
        <title>Sequencing of skin fungus with MAO and IRED activity.</title>
        <authorList>
            <person name="Marsaioli A.J."/>
            <person name="Bonatto J.M.C."/>
            <person name="Reis Junior O."/>
        </authorList>
    </citation>
    <scope>NUCLEOTIDE SEQUENCE</scope>
    <source>
        <strain evidence="1">30M1</strain>
    </source>
</reference>
<proteinExistence type="predicted"/>
<gene>
    <name evidence="1" type="ORF">E8E13_005376</name>
</gene>
<dbReference type="Gene3D" id="3.80.10.10">
    <property type="entry name" value="Ribonuclease Inhibitor"/>
    <property type="match status" value="1"/>
</dbReference>
<dbReference type="SUPFAM" id="SSF52047">
    <property type="entry name" value="RNI-like"/>
    <property type="match status" value="1"/>
</dbReference>
<evidence type="ECO:0000313" key="2">
    <source>
        <dbReference type="Proteomes" id="UP000801428"/>
    </source>
</evidence>
<accession>A0A9P4T6G5</accession>
<dbReference type="OrthoDB" id="5368161at2759"/>
<name>A0A9P4T6G5_CURKU</name>
<dbReference type="Proteomes" id="UP000801428">
    <property type="component" value="Unassembled WGS sequence"/>
</dbReference>
<dbReference type="AlphaFoldDB" id="A0A9P4T6G5"/>
<organism evidence="1 2">
    <name type="scientific">Curvularia kusanoi</name>
    <name type="common">Cochliobolus kusanoi</name>
    <dbReference type="NCBI Taxonomy" id="90978"/>
    <lineage>
        <taxon>Eukaryota</taxon>
        <taxon>Fungi</taxon>
        <taxon>Dikarya</taxon>
        <taxon>Ascomycota</taxon>
        <taxon>Pezizomycotina</taxon>
        <taxon>Dothideomycetes</taxon>
        <taxon>Pleosporomycetidae</taxon>
        <taxon>Pleosporales</taxon>
        <taxon>Pleosporineae</taxon>
        <taxon>Pleosporaceae</taxon>
        <taxon>Curvularia</taxon>
    </lineage>
</organism>
<keyword evidence="2" id="KW-1185">Reference proteome</keyword>
<sequence>MAHRALLLPEIVAIILQTGSEEPGLLYNSLLVNRLFFQEASPVLWSTCEIFDAIHPDPRTLGTLVLREDVQHERVQFYASLVQNINFQYDESQVDQHNWHNVLRQLEFPNLKTVCFCHSEDALQLATEDVMLHYIRPGLQKLYIDQNGPLTDDFFDGLTEVCSGLQQVTLRPSKVIASDVSMARSLSNMTNVESLTLDEGFRRTRLEPRILEAIAALPKLETLSLPEVPEESMVILLKRRNKIWFPSLEHLYIGATAGTMELFHQVVPGLKDIFLEDEEFEQTNHVLSVLSRFQSLTCVRIMLSASSTILGDELLRLAQSCPDIENIEIGIESWDPILPSAIGFTDNLIHNLAHSLPKITCLRLIFTSESLPSLVNTLRTLGALPQLKELTFSCRADWRLLLDIPRDAPLGQFTHLTFLVDEHMRQSFDEKDYPHLLEIWKDNAAIWLPRVILFQIPHADDWEEAFTQVLDPDELLENSEIDGEEIRC</sequence>
<comment type="caution">
    <text evidence="1">The sequence shown here is derived from an EMBL/GenBank/DDBJ whole genome shotgun (WGS) entry which is preliminary data.</text>
</comment>
<dbReference type="EMBL" id="SWKU01000028">
    <property type="protein sequence ID" value="KAF2996293.1"/>
    <property type="molecule type" value="Genomic_DNA"/>
</dbReference>